<dbReference type="HOGENOM" id="CLU_2108932_0_0_1"/>
<dbReference type="RefSeq" id="XP_040627577.1">
    <property type="nucleotide sequence ID" value="XM_040768721.1"/>
</dbReference>
<dbReference type="GeneID" id="63683783"/>
<dbReference type="AlphaFoldDB" id="M5FY22"/>
<feature type="chain" id="PRO_5004067289" description="AA1-like domain-containing protein" evidence="1">
    <location>
        <begin position="19"/>
        <end position="136"/>
    </location>
</feature>
<evidence type="ECO:0000256" key="1">
    <source>
        <dbReference type="SAM" id="SignalP"/>
    </source>
</evidence>
<gene>
    <name evidence="2" type="ORF">DACRYDRAFT_108747</name>
</gene>
<name>M5FY22_DACPD</name>
<accession>M5FY22</accession>
<feature type="signal peptide" evidence="1">
    <location>
        <begin position="1"/>
        <end position="18"/>
    </location>
</feature>
<proteinExistence type="predicted"/>
<dbReference type="EMBL" id="JH795866">
    <property type="protein sequence ID" value="EJU00680.1"/>
    <property type="molecule type" value="Genomic_DNA"/>
</dbReference>
<dbReference type="Proteomes" id="UP000030653">
    <property type="component" value="Unassembled WGS sequence"/>
</dbReference>
<keyword evidence="1" id="KW-0732">Signal</keyword>
<evidence type="ECO:0000313" key="3">
    <source>
        <dbReference type="Proteomes" id="UP000030653"/>
    </source>
</evidence>
<protein>
    <recommendedName>
        <fullName evidence="4">AA1-like domain-containing protein</fullName>
    </recommendedName>
</protein>
<organism evidence="2 3">
    <name type="scientific">Dacryopinax primogenitus (strain DJM 731)</name>
    <name type="common">Brown rot fungus</name>
    <dbReference type="NCBI Taxonomy" id="1858805"/>
    <lineage>
        <taxon>Eukaryota</taxon>
        <taxon>Fungi</taxon>
        <taxon>Dikarya</taxon>
        <taxon>Basidiomycota</taxon>
        <taxon>Agaricomycotina</taxon>
        <taxon>Dacrymycetes</taxon>
        <taxon>Dacrymycetales</taxon>
        <taxon>Dacrymycetaceae</taxon>
        <taxon>Dacryopinax</taxon>
    </lineage>
</organism>
<sequence length="136" mass="14832">MLFTSVVTLALLPFMVQAAAIRKRSEDLIDIETFTGPNCSGKTQVYKDIRPGYVSQSFGSPRAAFKVTQSQTFCSITLHGENNHKTVFTAFALAPGTCLHPDDGQDFTWLEYSCNGGTTAVRRDEQAAPTHIAALD</sequence>
<keyword evidence="3" id="KW-1185">Reference proteome</keyword>
<evidence type="ECO:0000313" key="2">
    <source>
        <dbReference type="EMBL" id="EJU00680.1"/>
    </source>
</evidence>
<reference evidence="2 3" key="1">
    <citation type="journal article" date="2012" name="Science">
        <title>The Paleozoic origin of enzymatic lignin decomposition reconstructed from 31 fungal genomes.</title>
        <authorList>
            <person name="Floudas D."/>
            <person name="Binder M."/>
            <person name="Riley R."/>
            <person name="Barry K."/>
            <person name="Blanchette R.A."/>
            <person name="Henrissat B."/>
            <person name="Martinez A.T."/>
            <person name="Otillar R."/>
            <person name="Spatafora J.W."/>
            <person name="Yadav J.S."/>
            <person name="Aerts A."/>
            <person name="Benoit I."/>
            <person name="Boyd A."/>
            <person name="Carlson A."/>
            <person name="Copeland A."/>
            <person name="Coutinho P.M."/>
            <person name="de Vries R.P."/>
            <person name="Ferreira P."/>
            <person name="Findley K."/>
            <person name="Foster B."/>
            <person name="Gaskell J."/>
            <person name="Glotzer D."/>
            <person name="Gorecki P."/>
            <person name="Heitman J."/>
            <person name="Hesse C."/>
            <person name="Hori C."/>
            <person name="Igarashi K."/>
            <person name="Jurgens J.A."/>
            <person name="Kallen N."/>
            <person name="Kersten P."/>
            <person name="Kohler A."/>
            <person name="Kuees U."/>
            <person name="Kumar T.K.A."/>
            <person name="Kuo A."/>
            <person name="LaButti K."/>
            <person name="Larrondo L.F."/>
            <person name="Lindquist E."/>
            <person name="Ling A."/>
            <person name="Lombard V."/>
            <person name="Lucas S."/>
            <person name="Lundell T."/>
            <person name="Martin R."/>
            <person name="McLaughlin D.J."/>
            <person name="Morgenstern I."/>
            <person name="Morin E."/>
            <person name="Murat C."/>
            <person name="Nagy L.G."/>
            <person name="Nolan M."/>
            <person name="Ohm R.A."/>
            <person name="Patyshakuliyeva A."/>
            <person name="Rokas A."/>
            <person name="Ruiz-Duenas F.J."/>
            <person name="Sabat G."/>
            <person name="Salamov A."/>
            <person name="Samejima M."/>
            <person name="Schmutz J."/>
            <person name="Slot J.C."/>
            <person name="St John F."/>
            <person name="Stenlid J."/>
            <person name="Sun H."/>
            <person name="Sun S."/>
            <person name="Syed K."/>
            <person name="Tsang A."/>
            <person name="Wiebenga A."/>
            <person name="Young D."/>
            <person name="Pisabarro A."/>
            <person name="Eastwood D.C."/>
            <person name="Martin F."/>
            <person name="Cullen D."/>
            <person name="Grigoriev I.V."/>
            <person name="Hibbett D.S."/>
        </authorList>
    </citation>
    <scope>NUCLEOTIDE SEQUENCE [LARGE SCALE GENOMIC DNA]</scope>
    <source>
        <strain evidence="2 3">DJM-731 SS1</strain>
    </source>
</reference>
<evidence type="ECO:0008006" key="4">
    <source>
        <dbReference type="Google" id="ProtNLM"/>
    </source>
</evidence>